<dbReference type="EMBL" id="JAALHA020000053">
    <property type="protein sequence ID" value="MDR9900993.1"/>
    <property type="molecule type" value="Genomic_DNA"/>
</dbReference>
<evidence type="ECO:0000313" key="2">
    <source>
        <dbReference type="Proteomes" id="UP000667802"/>
    </source>
</evidence>
<dbReference type="AlphaFoldDB" id="A0AAP5MEF6"/>
<sequence>MKCRGRATIAAGSAITAPARIGCQQGSAFTAIPARAATTARGHAGITAIAGSRQAGKWIEGVERRDRNAGTAKGRAVGYVAAVGDRDRT</sequence>
<accession>A0AAP5MEF6</accession>
<organism evidence="1 2">
    <name type="scientific">Aetokthonos hydrillicola Thurmond2011</name>
    <dbReference type="NCBI Taxonomy" id="2712845"/>
    <lineage>
        <taxon>Bacteria</taxon>
        <taxon>Bacillati</taxon>
        <taxon>Cyanobacteriota</taxon>
        <taxon>Cyanophyceae</taxon>
        <taxon>Nostocales</taxon>
        <taxon>Hapalosiphonaceae</taxon>
        <taxon>Aetokthonos</taxon>
    </lineage>
</organism>
<protein>
    <submittedName>
        <fullName evidence="1">Uncharacterized protein</fullName>
    </submittedName>
</protein>
<evidence type="ECO:0000313" key="1">
    <source>
        <dbReference type="EMBL" id="MDR9900993.1"/>
    </source>
</evidence>
<name>A0AAP5MEF6_9CYAN</name>
<dbReference type="Proteomes" id="UP000667802">
    <property type="component" value="Unassembled WGS sequence"/>
</dbReference>
<reference evidence="2" key="1">
    <citation type="journal article" date="2021" name="Science">
        <title>Hunting the eagle killer: A cyanobacterial neurotoxin causes vacuolar myelinopathy.</title>
        <authorList>
            <person name="Breinlinger S."/>
            <person name="Phillips T.J."/>
            <person name="Haram B.N."/>
            <person name="Mares J."/>
            <person name="Martinez Yerena J.A."/>
            <person name="Hrouzek P."/>
            <person name="Sobotka R."/>
            <person name="Henderson W.M."/>
            <person name="Schmieder P."/>
            <person name="Williams S.M."/>
            <person name="Lauderdale J.D."/>
            <person name="Wilde H.D."/>
            <person name="Gerrin W."/>
            <person name="Kust A."/>
            <person name="Washington J.W."/>
            <person name="Wagner C."/>
            <person name="Geier B."/>
            <person name="Liebeke M."/>
            <person name="Enke H."/>
            <person name="Niedermeyer T.H.J."/>
            <person name="Wilde S.B."/>
        </authorList>
    </citation>
    <scope>NUCLEOTIDE SEQUENCE [LARGE SCALE GENOMIC DNA]</scope>
    <source>
        <strain evidence="2">Thurmond2011</strain>
    </source>
</reference>
<proteinExistence type="predicted"/>
<gene>
    <name evidence="1" type="ORF">G7B40_042230</name>
</gene>
<keyword evidence="2" id="KW-1185">Reference proteome</keyword>
<comment type="caution">
    <text evidence="1">The sequence shown here is derived from an EMBL/GenBank/DDBJ whole genome shotgun (WGS) entry which is preliminary data.</text>
</comment>
<feature type="non-terminal residue" evidence="1">
    <location>
        <position position="89"/>
    </location>
</feature>